<dbReference type="PROSITE" id="PS00108">
    <property type="entry name" value="PROTEIN_KINASE_ST"/>
    <property type="match status" value="1"/>
</dbReference>
<dbReference type="GO" id="GO:0005576">
    <property type="term" value="C:extracellular region"/>
    <property type="evidence" value="ECO:0007669"/>
    <property type="project" value="UniProtKB-SubCell"/>
</dbReference>
<feature type="signal peptide" evidence="8">
    <location>
        <begin position="1"/>
        <end position="16"/>
    </location>
</feature>
<keyword evidence="8" id="KW-0732">Signal</keyword>
<evidence type="ECO:0000256" key="1">
    <source>
        <dbReference type="ARBA" id="ARBA00004613"/>
    </source>
</evidence>
<evidence type="ECO:0000313" key="10">
    <source>
        <dbReference type="EMBL" id="TMW66842.1"/>
    </source>
</evidence>
<dbReference type="Proteomes" id="UP000794436">
    <property type="component" value="Unassembled WGS sequence"/>
</dbReference>
<keyword evidence="4" id="KW-0928">Hypersensitive response elicitation</keyword>
<dbReference type="Gene3D" id="3.30.200.20">
    <property type="entry name" value="Phosphorylase Kinase, domain 1"/>
    <property type="match status" value="1"/>
</dbReference>
<dbReference type="PANTHER" id="PTHR44329:SF214">
    <property type="entry name" value="PROTEIN KINASE DOMAIN-CONTAINING PROTEIN"/>
    <property type="match status" value="1"/>
</dbReference>
<dbReference type="InterPro" id="IPR000719">
    <property type="entry name" value="Prot_kinase_dom"/>
</dbReference>
<dbReference type="InterPro" id="IPR002200">
    <property type="entry name" value="Elicitin"/>
</dbReference>
<evidence type="ECO:0000256" key="6">
    <source>
        <dbReference type="SAM" id="MobiDB-lite"/>
    </source>
</evidence>
<dbReference type="GO" id="GO:0005524">
    <property type="term" value="F:ATP binding"/>
    <property type="evidence" value="ECO:0007669"/>
    <property type="project" value="InterPro"/>
</dbReference>
<dbReference type="SMART" id="SM01187">
    <property type="entry name" value="Elicitin"/>
    <property type="match status" value="1"/>
</dbReference>
<dbReference type="Gene3D" id="1.10.239.10">
    <property type="entry name" value="Elicitin domain"/>
    <property type="match status" value="1"/>
</dbReference>
<feature type="compositionally biased region" description="Low complexity" evidence="6">
    <location>
        <begin position="135"/>
        <end position="176"/>
    </location>
</feature>
<feature type="chain" id="PRO_5035424703" description="Protein kinase domain-containing protein" evidence="8">
    <location>
        <begin position="17"/>
        <end position="597"/>
    </location>
</feature>
<evidence type="ECO:0000259" key="9">
    <source>
        <dbReference type="PROSITE" id="PS50011"/>
    </source>
</evidence>
<feature type="compositionally biased region" description="Low complexity" evidence="6">
    <location>
        <begin position="284"/>
        <end position="295"/>
    </location>
</feature>
<evidence type="ECO:0000256" key="5">
    <source>
        <dbReference type="ARBA" id="ARBA00023157"/>
    </source>
</evidence>
<evidence type="ECO:0000256" key="3">
    <source>
        <dbReference type="ARBA" id="ARBA00022525"/>
    </source>
</evidence>
<keyword evidence="7" id="KW-0812">Transmembrane</keyword>
<dbReference type="SMART" id="SM00220">
    <property type="entry name" value="S_TKc"/>
    <property type="match status" value="1"/>
</dbReference>
<evidence type="ECO:0000256" key="7">
    <source>
        <dbReference type="SAM" id="Phobius"/>
    </source>
</evidence>
<evidence type="ECO:0000256" key="8">
    <source>
        <dbReference type="SAM" id="SignalP"/>
    </source>
</evidence>
<dbReference type="GO" id="GO:0052040">
    <property type="term" value="P:symbiont-mediated perturbation of host programmed cell death"/>
    <property type="evidence" value="ECO:0007669"/>
    <property type="project" value="UniProtKB-KW"/>
</dbReference>
<feature type="domain" description="Protein kinase" evidence="9">
    <location>
        <begin position="323"/>
        <end position="593"/>
    </location>
</feature>
<evidence type="ECO:0000313" key="11">
    <source>
        <dbReference type="Proteomes" id="UP000794436"/>
    </source>
</evidence>
<comment type="similarity">
    <text evidence="2">Belongs to the elicitin family.</text>
</comment>
<keyword evidence="3" id="KW-0964">Secreted</keyword>
<feature type="transmembrane region" description="Helical" evidence="7">
    <location>
        <begin position="207"/>
        <end position="229"/>
    </location>
</feature>
<dbReference type="GO" id="GO:0004674">
    <property type="term" value="F:protein serine/threonine kinase activity"/>
    <property type="evidence" value="ECO:0007669"/>
    <property type="project" value="TreeGrafter"/>
</dbReference>
<dbReference type="Pfam" id="PF00964">
    <property type="entry name" value="Elicitin"/>
    <property type="match status" value="1"/>
</dbReference>
<dbReference type="PANTHER" id="PTHR44329">
    <property type="entry name" value="SERINE/THREONINE-PROTEIN KINASE TNNI3K-RELATED"/>
    <property type="match status" value="1"/>
</dbReference>
<keyword evidence="5" id="KW-1015">Disulfide bond</keyword>
<comment type="caution">
    <text evidence="10">The sequence shown here is derived from an EMBL/GenBank/DDBJ whole genome shotgun (WGS) entry which is preliminary data.</text>
</comment>
<dbReference type="OrthoDB" id="159093at2759"/>
<dbReference type="Gene3D" id="1.10.510.10">
    <property type="entry name" value="Transferase(Phosphotransferase) domain 1"/>
    <property type="match status" value="1"/>
</dbReference>
<dbReference type="InterPro" id="IPR051681">
    <property type="entry name" value="Ser/Thr_Kinases-Pseudokinases"/>
</dbReference>
<accession>A0A8K1FPE6</accession>
<sequence>MLSASLFLSTLTLTHAMDARVAPDVRHLRRLAIEFHEAGSFPDAPQLTDISCALMDLSYIDEATFVENNECATKTTYRWGMTVLPNAQQQRELCTCTALIKKVQMLELPRCLVYISDDIYTYKQVIEYSFARCTSSSGDSDSGSSSESASSSGSESASSTASSSTSASSGSGSTPSAPSPQTTKGEDFFSTLTPQVSSEEKKSGSNVGLIAGIGGGALVIVILIIFLICRCRKKSKNSTTKQGAEFEDLQHVVPSPQDLEMVAGDYAAYGQANNSKSNSKHSATKSTNASSSVPSGGSGPRPTDAGLWDDSMIIAVRIPLEAITFGALINRGGYGEVYKGVYKNEVVAIKQLLPDRRKDLSQIDSFLAEAKLLASLEHERIVRFVGVAWNSLSDLCVVTEFMDNGDLRSVLTRFENEERRQHGFDSDKLKIALHVAHALTYLHSLQPIVVHRDLKSKNILLTSNYDAKLTDFGVSRERTDSTMTAGVGSSLWMAPEVMLGERYDEKADVFSFGVVLSELDSHRLPYWDAKELGTGRRLPDTAILQMVSLGRLSVSFTEYADEDLMLLGQSCVRLDPTQRPTIAEVLHRVHQAARRLA</sequence>
<organism evidence="10 11">
    <name type="scientific">Pythium oligandrum</name>
    <name type="common">Mycoparasitic fungus</name>
    <dbReference type="NCBI Taxonomy" id="41045"/>
    <lineage>
        <taxon>Eukaryota</taxon>
        <taxon>Sar</taxon>
        <taxon>Stramenopiles</taxon>
        <taxon>Oomycota</taxon>
        <taxon>Peronosporomycetes</taxon>
        <taxon>Pythiales</taxon>
        <taxon>Pythiaceae</taxon>
        <taxon>Pythium</taxon>
    </lineage>
</organism>
<dbReference type="SUPFAM" id="SSF56112">
    <property type="entry name" value="Protein kinase-like (PK-like)"/>
    <property type="match status" value="1"/>
</dbReference>
<reference evidence="10" key="1">
    <citation type="submission" date="2019-03" db="EMBL/GenBank/DDBJ databases">
        <title>Long read genome sequence of the mycoparasitic Pythium oligandrum ATCC 38472 isolated from sugarbeet rhizosphere.</title>
        <authorList>
            <person name="Gaulin E."/>
        </authorList>
    </citation>
    <scope>NUCLEOTIDE SEQUENCE</scope>
    <source>
        <strain evidence="10">ATCC 38472_TT</strain>
    </source>
</reference>
<dbReference type="Pfam" id="PF00069">
    <property type="entry name" value="Pkinase"/>
    <property type="match status" value="1"/>
</dbReference>
<proteinExistence type="inferred from homology"/>
<comment type="subcellular location">
    <subcellularLocation>
        <location evidence="1">Secreted</location>
    </subcellularLocation>
</comment>
<keyword evidence="11" id="KW-1185">Reference proteome</keyword>
<dbReference type="InterPro" id="IPR008271">
    <property type="entry name" value="Ser/Thr_kinase_AS"/>
</dbReference>
<dbReference type="SUPFAM" id="SSF48647">
    <property type="entry name" value="Fungal elicitin"/>
    <property type="match status" value="1"/>
</dbReference>
<name>A0A8K1FPE6_PYTOL</name>
<protein>
    <recommendedName>
        <fullName evidence="9">Protein kinase domain-containing protein</fullName>
    </recommendedName>
</protein>
<evidence type="ECO:0000256" key="4">
    <source>
        <dbReference type="ARBA" id="ARBA00022978"/>
    </source>
</evidence>
<feature type="region of interest" description="Disordered" evidence="6">
    <location>
        <begin position="273"/>
        <end position="302"/>
    </location>
</feature>
<dbReference type="PROSITE" id="PS50011">
    <property type="entry name" value="PROTEIN_KINASE_DOM"/>
    <property type="match status" value="1"/>
</dbReference>
<keyword evidence="7" id="KW-0472">Membrane</keyword>
<dbReference type="EMBL" id="SPLM01000006">
    <property type="protein sequence ID" value="TMW66842.1"/>
    <property type="molecule type" value="Genomic_DNA"/>
</dbReference>
<dbReference type="AlphaFoldDB" id="A0A8K1FPE6"/>
<gene>
    <name evidence="10" type="ORF">Poli38472_011958</name>
</gene>
<dbReference type="InterPro" id="IPR036470">
    <property type="entry name" value="Elicitin_sf"/>
</dbReference>
<dbReference type="InterPro" id="IPR011009">
    <property type="entry name" value="Kinase-like_dom_sf"/>
</dbReference>
<feature type="region of interest" description="Disordered" evidence="6">
    <location>
        <begin position="135"/>
        <end position="188"/>
    </location>
</feature>
<keyword evidence="7" id="KW-1133">Transmembrane helix</keyword>
<evidence type="ECO:0000256" key="2">
    <source>
        <dbReference type="ARBA" id="ARBA00009544"/>
    </source>
</evidence>